<dbReference type="EnsemblPlants" id="Bo6g015840.1">
    <property type="protein sequence ID" value="Bo6g015840.1"/>
    <property type="gene ID" value="Bo6g015840"/>
</dbReference>
<dbReference type="HOGENOM" id="CLU_1995799_0_0_1"/>
<evidence type="ECO:0000313" key="1">
    <source>
        <dbReference type="EnsemblPlants" id="Bo6g015840.1"/>
    </source>
</evidence>
<dbReference type="Proteomes" id="UP000032141">
    <property type="component" value="Chromosome C6"/>
</dbReference>
<protein>
    <submittedName>
        <fullName evidence="1">Uncharacterized protein</fullName>
    </submittedName>
</protein>
<name>A0A0D3CPC5_BRAOL</name>
<evidence type="ECO:0000313" key="2">
    <source>
        <dbReference type="Proteomes" id="UP000032141"/>
    </source>
</evidence>
<dbReference type="AlphaFoldDB" id="A0A0D3CPC5"/>
<accession>A0A0D3CPC5</accession>
<proteinExistence type="predicted"/>
<organism evidence="1 2">
    <name type="scientific">Brassica oleracea var. oleracea</name>
    <dbReference type="NCBI Taxonomy" id="109376"/>
    <lineage>
        <taxon>Eukaryota</taxon>
        <taxon>Viridiplantae</taxon>
        <taxon>Streptophyta</taxon>
        <taxon>Embryophyta</taxon>
        <taxon>Tracheophyta</taxon>
        <taxon>Spermatophyta</taxon>
        <taxon>Magnoliopsida</taxon>
        <taxon>eudicotyledons</taxon>
        <taxon>Gunneridae</taxon>
        <taxon>Pentapetalae</taxon>
        <taxon>rosids</taxon>
        <taxon>malvids</taxon>
        <taxon>Brassicales</taxon>
        <taxon>Brassicaceae</taxon>
        <taxon>Brassiceae</taxon>
        <taxon>Brassica</taxon>
    </lineage>
</organism>
<keyword evidence="2" id="KW-1185">Reference proteome</keyword>
<sequence length="125" mass="14472">MSPLWEWKQQLFAETPSADTSAVVVPLSTLKAFYGEVAIITQSCHFSELSICCYRYKLHIDEASDFQRKIMRDSDDLNWRWKPDGCDLPWYVASPVLSPPLSRLIQVIVNSDSNYCQSFDQHFTF</sequence>
<reference evidence="1" key="2">
    <citation type="submission" date="2015-03" db="UniProtKB">
        <authorList>
            <consortium name="EnsemblPlants"/>
        </authorList>
    </citation>
    <scope>IDENTIFICATION</scope>
</reference>
<dbReference type="Gramene" id="Bo6g015840.1">
    <property type="protein sequence ID" value="Bo6g015840.1"/>
    <property type="gene ID" value="Bo6g015840"/>
</dbReference>
<reference evidence="1 2" key="1">
    <citation type="journal article" date="2014" name="Genome Biol.">
        <title>Transcriptome and methylome profiling reveals relics of genome dominance in the mesopolyploid Brassica oleracea.</title>
        <authorList>
            <person name="Parkin I.A."/>
            <person name="Koh C."/>
            <person name="Tang H."/>
            <person name="Robinson S.J."/>
            <person name="Kagale S."/>
            <person name="Clarke W.E."/>
            <person name="Town C.D."/>
            <person name="Nixon J."/>
            <person name="Krishnakumar V."/>
            <person name="Bidwell S.L."/>
            <person name="Denoeud F."/>
            <person name="Belcram H."/>
            <person name="Links M.G."/>
            <person name="Just J."/>
            <person name="Clarke C."/>
            <person name="Bender T."/>
            <person name="Huebert T."/>
            <person name="Mason A.S."/>
            <person name="Pires J.C."/>
            <person name="Barker G."/>
            <person name="Moore J."/>
            <person name="Walley P.G."/>
            <person name="Manoli S."/>
            <person name="Batley J."/>
            <person name="Edwards D."/>
            <person name="Nelson M.N."/>
            <person name="Wang X."/>
            <person name="Paterson A.H."/>
            <person name="King G."/>
            <person name="Bancroft I."/>
            <person name="Chalhoub B."/>
            <person name="Sharpe A.G."/>
        </authorList>
    </citation>
    <scope>NUCLEOTIDE SEQUENCE</scope>
    <source>
        <strain evidence="1 2">cv. TO1000</strain>
    </source>
</reference>